<proteinExistence type="predicted"/>
<evidence type="ECO:0000313" key="2">
    <source>
        <dbReference type="Proteomes" id="UP000736672"/>
    </source>
</evidence>
<organism evidence="1 2">
    <name type="scientific">Fusarium solani</name>
    <name type="common">Filamentous fungus</name>
    <dbReference type="NCBI Taxonomy" id="169388"/>
    <lineage>
        <taxon>Eukaryota</taxon>
        <taxon>Fungi</taxon>
        <taxon>Dikarya</taxon>
        <taxon>Ascomycota</taxon>
        <taxon>Pezizomycotina</taxon>
        <taxon>Sordariomycetes</taxon>
        <taxon>Hypocreomycetidae</taxon>
        <taxon>Hypocreales</taxon>
        <taxon>Nectriaceae</taxon>
        <taxon>Fusarium</taxon>
        <taxon>Fusarium solani species complex</taxon>
    </lineage>
</organism>
<protein>
    <submittedName>
        <fullName evidence="1">Uncharacterized protein</fullName>
    </submittedName>
</protein>
<sequence length="110" mass="11764">MRRPSPVLSVVVRPAFGVALVTRVGDAGSPIRADASNLTLAHPCQCLSAVEKRRQRVGRAATARACAQAYVQLLRHLGSGCNRVLSYSDDAVAPIHSTQSTPTWTWVSVP</sequence>
<dbReference type="AlphaFoldDB" id="A0A9P9KQ21"/>
<dbReference type="Proteomes" id="UP000736672">
    <property type="component" value="Unassembled WGS sequence"/>
</dbReference>
<gene>
    <name evidence="1" type="ORF">B0J15DRAFT_246271</name>
</gene>
<accession>A0A9P9KQ21</accession>
<evidence type="ECO:0000313" key="1">
    <source>
        <dbReference type="EMBL" id="KAH7266400.1"/>
    </source>
</evidence>
<dbReference type="EMBL" id="JAGTJS010000006">
    <property type="protein sequence ID" value="KAH7266400.1"/>
    <property type="molecule type" value="Genomic_DNA"/>
</dbReference>
<comment type="caution">
    <text evidence="1">The sequence shown here is derived from an EMBL/GenBank/DDBJ whole genome shotgun (WGS) entry which is preliminary data.</text>
</comment>
<name>A0A9P9KQ21_FUSSL</name>
<keyword evidence="2" id="KW-1185">Reference proteome</keyword>
<reference evidence="1" key="1">
    <citation type="journal article" date="2021" name="Nat. Commun.">
        <title>Genetic determinants of endophytism in the Arabidopsis root mycobiome.</title>
        <authorList>
            <person name="Mesny F."/>
            <person name="Miyauchi S."/>
            <person name="Thiergart T."/>
            <person name="Pickel B."/>
            <person name="Atanasova L."/>
            <person name="Karlsson M."/>
            <person name="Huettel B."/>
            <person name="Barry K.W."/>
            <person name="Haridas S."/>
            <person name="Chen C."/>
            <person name="Bauer D."/>
            <person name="Andreopoulos W."/>
            <person name="Pangilinan J."/>
            <person name="LaButti K."/>
            <person name="Riley R."/>
            <person name="Lipzen A."/>
            <person name="Clum A."/>
            <person name="Drula E."/>
            <person name="Henrissat B."/>
            <person name="Kohler A."/>
            <person name="Grigoriev I.V."/>
            <person name="Martin F.M."/>
            <person name="Hacquard S."/>
        </authorList>
    </citation>
    <scope>NUCLEOTIDE SEQUENCE</scope>
    <source>
        <strain evidence="1">FSSC 5 MPI-SDFR-AT-0091</strain>
    </source>
</reference>